<dbReference type="GO" id="GO:0055085">
    <property type="term" value="P:transmembrane transport"/>
    <property type="evidence" value="ECO:0007669"/>
    <property type="project" value="InterPro"/>
</dbReference>
<keyword evidence="2" id="KW-0812">Transmembrane</keyword>
<feature type="non-terminal residue" evidence="6">
    <location>
        <position position="1"/>
    </location>
</feature>
<evidence type="ECO:0000256" key="2">
    <source>
        <dbReference type="ARBA" id="ARBA00022692"/>
    </source>
</evidence>
<dbReference type="RefSeq" id="WP_158294800.1">
    <property type="nucleotide sequence ID" value="NZ_KQ556974.1"/>
</dbReference>
<evidence type="ECO:0000256" key="1">
    <source>
        <dbReference type="ARBA" id="ARBA00004167"/>
    </source>
</evidence>
<comment type="caution">
    <text evidence="6">The sequence shown here is derived from an EMBL/GenBank/DDBJ whole genome shotgun (WGS) entry which is preliminary data.</text>
</comment>
<sequence length="65" mass="6978">CVVRVRLLPGGEVMPGSVRVLRSSGNGAFDRSVESAVYKASPLPVPSGGLFESFRDLRLEFEPEG</sequence>
<dbReference type="SUPFAM" id="SSF74653">
    <property type="entry name" value="TolA/TonB C-terminal domain"/>
    <property type="match status" value="1"/>
</dbReference>
<evidence type="ECO:0000313" key="6">
    <source>
        <dbReference type="EMBL" id="KRT58221.1"/>
    </source>
</evidence>
<dbReference type="EMBL" id="LMXI01000388">
    <property type="protein sequence ID" value="KRT58221.1"/>
    <property type="molecule type" value="Genomic_DNA"/>
</dbReference>
<dbReference type="PROSITE" id="PS52015">
    <property type="entry name" value="TONB_CTD"/>
    <property type="match status" value="1"/>
</dbReference>
<dbReference type="NCBIfam" id="TIGR01352">
    <property type="entry name" value="tonB_Cterm"/>
    <property type="match status" value="1"/>
</dbReference>
<name>A0A0T5Z659_9GAMM</name>
<dbReference type="InterPro" id="IPR006260">
    <property type="entry name" value="TonB/TolA_C"/>
</dbReference>
<comment type="subcellular location">
    <subcellularLocation>
        <location evidence="1">Membrane</location>
        <topology evidence="1">Single-pass membrane protein</topology>
    </subcellularLocation>
</comment>
<accession>A0A0T5Z659</accession>
<evidence type="ECO:0000313" key="7">
    <source>
        <dbReference type="Proteomes" id="UP000051276"/>
    </source>
</evidence>
<dbReference type="PROSITE" id="PS51139">
    <property type="entry name" value="GTF2I"/>
    <property type="match status" value="1"/>
</dbReference>
<evidence type="ECO:0000259" key="5">
    <source>
        <dbReference type="PROSITE" id="PS52015"/>
    </source>
</evidence>
<keyword evidence="3" id="KW-1133">Transmembrane helix</keyword>
<dbReference type="InterPro" id="IPR004212">
    <property type="entry name" value="GTF2I"/>
</dbReference>
<dbReference type="Gene3D" id="3.30.1150.10">
    <property type="match status" value="1"/>
</dbReference>
<organism evidence="6 7">
    <name type="scientific">endosymbiont of Ridgeia piscesae</name>
    <dbReference type="NCBI Taxonomy" id="54398"/>
    <lineage>
        <taxon>Bacteria</taxon>
        <taxon>Pseudomonadati</taxon>
        <taxon>Pseudomonadota</taxon>
        <taxon>Gammaproteobacteria</taxon>
        <taxon>sulfur-oxidizing symbionts</taxon>
    </lineage>
</organism>
<protein>
    <submittedName>
        <fullName evidence="6">TolA protein</fullName>
    </submittedName>
</protein>
<dbReference type="AlphaFoldDB" id="A0A0T5Z659"/>
<dbReference type="InterPro" id="IPR037682">
    <property type="entry name" value="TonB_C"/>
</dbReference>
<evidence type="ECO:0000256" key="4">
    <source>
        <dbReference type="ARBA" id="ARBA00023136"/>
    </source>
</evidence>
<gene>
    <name evidence="6" type="ORF">Ga0076813_13061</name>
</gene>
<keyword evidence="4" id="KW-0472">Membrane</keyword>
<dbReference type="Pfam" id="PF13103">
    <property type="entry name" value="TonB_2"/>
    <property type="match status" value="1"/>
</dbReference>
<proteinExistence type="predicted"/>
<evidence type="ECO:0000256" key="3">
    <source>
        <dbReference type="ARBA" id="ARBA00022989"/>
    </source>
</evidence>
<feature type="domain" description="TonB C-terminal" evidence="5">
    <location>
        <begin position="1"/>
        <end position="65"/>
    </location>
</feature>
<dbReference type="GO" id="GO:0016020">
    <property type="term" value="C:membrane"/>
    <property type="evidence" value="ECO:0007669"/>
    <property type="project" value="UniProtKB-SubCell"/>
</dbReference>
<reference evidence="6 7" key="1">
    <citation type="submission" date="2015-11" db="EMBL/GenBank/DDBJ databases">
        <title>The genome of Candidatus Endoriftia persephone in Ridgeia piscesae and population structure of the North Eastern Pacific vestimentiferan symbionts.</title>
        <authorList>
            <person name="Perez M."/>
            <person name="Juniper K.S."/>
        </authorList>
    </citation>
    <scope>NUCLEOTIDE SEQUENCE [LARGE SCALE GENOMIC DNA]</scope>
    <source>
        <strain evidence="6">Ind10</strain>
    </source>
</reference>
<dbReference type="Proteomes" id="UP000051276">
    <property type="component" value="Unassembled WGS sequence"/>
</dbReference>